<dbReference type="Proteomes" id="UP001277183">
    <property type="component" value="Unassembled WGS sequence"/>
</dbReference>
<dbReference type="RefSeq" id="WP_319886818.1">
    <property type="nucleotide sequence ID" value="NZ_JAWZVU010000123.1"/>
</dbReference>
<dbReference type="SUPFAM" id="SSF53098">
    <property type="entry name" value="Ribonuclease H-like"/>
    <property type="match status" value="1"/>
</dbReference>
<evidence type="ECO:0000313" key="3">
    <source>
        <dbReference type="Proteomes" id="UP001277183"/>
    </source>
</evidence>
<dbReference type="PANTHER" id="PTHR46889:SF4">
    <property type="entry name" value="TRANSPOSASE INSO FOR INSERTION SEQUENCE ELEMENT IS911B-RELATED"/>
    <property type="match status" value="1"/>
</dbReference>
<dbReference type="EMBL" id="JAWZVU010000123">
    <property type="protein sequence ID" value="MDX7722305.1"/>
    <property type="molecule type" value="Genomic_DNA"/>
</dbReference>
<dbReference type="InterPro" id="IPR001584">
    <property type="entry name" value="Integrase_cat-core"/>
</dbReference>
<dbReference type="InterPro" id="IPR050900">
    <property type="entry name" value="Transposase_IS3/IS150/IS904"/>
</dbReference>
<organism evidence="2 3">
    <name type="scientific">Aeromonas caviae</name>
    <name type="common">Aeromonas punctata</name>
    <dbReference type="NCBI Taxonomy" id="648"/>
    <lineage>
        <taxon>Bacteria</taxon>
        <taxon>Pseudomonadati</taxon>
        <taxon>Pseudomonadota</taxon>
        <taxon>Gammaproteobacteria</taxon>
        <taxon>Aeromonadales</taxon>
        <taxon>Aeromonadaceae</taxon>
        <taxon>Aeromonas</taxon>
    </lineage>
</organism>
<dbReference type="Pfam" id="PF13683">
    <property type="entry name" value="rve_3"/>
    <property type="match status" value="1"/>
</dbReference>
<name>A0AAW9EZ95_AERCA</name>
<dbReference type="PANTHER" id="PTHR46889">
    <property type="entry name" value="TRANSPOSASE INSF FOR INSERTION SEQUENCE IS3B-RELATED"/>
    <property type="match status" value="1"/>
</dbReference>
<protein>
    <submittedName>
        <fullName evidence="2">Integrase core domain-containing protein</fullName>
    </submittedName>
</protein>
<feature type="domain" description="Integrase catalytic" evidence="1">
    <location>
        <begin position="5"/>
        <end position="71"/>
    </location>
</feature>
<feature type="non-terminal residue" evidence="2">
    <location>
        <position position="1"/>
    </location>
</feature>
<evidence type="ECO:0000259" key="1">
    <source>
        <dbReference type="Pfam" id="PF13683"/>
    </source>
</evidence>
<proteinExistence type="predicted"/>
<accession>A0AAW9EZ95</accession>
<reference evidence="2" key="1">
    <citation type="submission" date="2023-11" db="EMBL/GenBank/DDBJ databases">
        <title>WGS of Aeromonas in Northern Israel.</title>
        <authorList>
            <person name="Hershko Y."/>
        </authorList>
    </citation>
    <scope>NUCLEOTIDE SEQUENCE</scope>
    <source>
        <strain evidence="2">77416</strain>
    </source>
</reference>
<dbReference type="InterPro" id="IPR036397">
    <property type="entry name" value="RNaseH_sf"/>
</dbReference>
<dbReference type="Gene3D" id="3.30.420.10">
    <property type="entry name" value="Ribonuclease H-like superfamily/Ribonuclease H"/>
    <property type="match status" value="1"/>
</dbReference>
<dbReference type="InterPro" id="IPR012337">
    <property type="entry name" value="RNaseH-like_sf"/>
</dbReference>
<dbReference type="GO" id="GO:0003676">
    <property type="term" value="F:nucleic acid binding"/>
    <property type="evidence" value="ECO:0007669"/>
    <property type="project" value="InterPro"/>
</dbReference>
<comment type="caution">
    <text evidence="2">The sequence shown here is derived from an EMBL/GenBank/DDBJ whole genome shotgun (WGS) entry which is preliminary data.</text>
</comment>
<evidence type="ECO:0000313" key="2">
    <source>
        <dbReference type="EMBL" id="MDX7722305.1"/>
    </source>
</evidence>
<dbReference type="GO" id="GO:0015074">
    <property type="term" value="P:DNA integration"/>
    <property type="evidence" value="ECO:0007669"/>
    <property type="project" value="InterPro"/>
</dbReference>
<sequence>LWRYQIRQSMSRRGNCWDNAPMERLFRSLKTEWMPTTGYRSVNEAKQAITDYLVGYYSQVRPHSYNGGLTPNESERLFWLEHKTVANFS</sequence>
<gene>
    <name evidence="2" type="ORF">SJS77_17905</name>
</gene>
<dbReference type="AlphaFoldDB" id="A0AAW9EZ95"/>